<feature type="compositionally biased region" description="Polar residues" evidence="3">
    <location>
        <begin position="1"/>
        <end position="15"/>
    </location>
</feature>
<protein>
    <submittedName>
        <fullName evidence="5">TetR family transcriptional regulator</fullName>
    </submittedName>
</protein>
<proteinExistence type="predicted"/>
<dbReference type="Gene3D" id="1.10.357.10">
    <property type="entry name" value="Tetracycline Repressor, domain 2"/>
    <property type="match status" value="1"/>
</dbReference>
<dbReference type="OrthoDB" id="4331447at2"/>
<evidence type="ECO:0000259" key="4">
    <source>
        <dbReference type="PROSITE" id="PS50977"/>
    </source>
</evidence>
<feature type="domain" description="HTH tetR-type" evidence="4">
    <location>
        <begin position="29"/>
        <end position="89"/>
    </location>
</feature>
<gene>
    <name evidence="5" type="ORF">FB381_0169</name>
</gene>
<organism evidence="5 6">
    <name type="scientific">Nocardioides albertanoniae</name>
    <dbReference type="NCBI Taxonomy" id="1175486"/>
    <lineage>
        <taxon>Bacteria</taxon>
        <taxon>Bacillati</taxon>
        <taxon>Actinomycetota</taxon>
        <taxon>Actinomycetes</taxon>
        <taxon>Propionibacteriales</taxon>
        <taxon>Nocardioidaceae</taxon>
        <taxon>Nocardioides</taxon>
    </lineage>
</organism>
<reference evidence="5 6" key="1">
    <citation type="submission" date="2019-06" db="EMBL/GenBank/DDBJ databases">
        <title>Sequencing the genomes of 1000 actinobacteria strains.</title>
        <authorList>
            <person name="Klenk H.-P."/>
        </authorList>
    </citation>
    <scope>NUCLEOTIDE SEQUENCE [LARGE SCALE GENOMIC DNA]</scope>
    <source>
        <strain evidence="5 6">DSM 25218</strain>
    </source>
</reference>
<dbReference type="EMBL" id="VFOV01000001">
    <property type="protein sequence ID" value="TQL66317.1"/>
    <property type="molecule type" value="Genomic_DNA"/>
</dbReference>
<evidence type="ECO:0000256" key="2">
    <source>
        <dbReference type="PROSITE-ProRule" id="PRU00335"/>
    </source>
</evidence>
<dbReference type="SUPFAM" id="SSF46689">
    <property type="entry name" value="Homeodomain-like"/>
    <property type="match status" value="1"/>
</dbReference>
<dbReference type="InterPro" id="IPR050624">
    <property type="entry name" value="HTH-type_Tx_Regulator"/>
</dbReference>
<dbReference type="PROSITE" id="PS50977">
    <property type="entry name" value="HTH_TETR_2"/>
    <property type="match status" value="1"/>
</dbReference>
<dbReference type="Proteomes" id="UP000320209">
    <property type="component" value="Unassembled WGS sequence"/>
</dbReference>
<evidence type="ECO:0000313" key="5">
    <source>
        <dbReference type="EMBL" id="TQL66317.1"/>
    </source>
</evidence>
<dbReference type="GO" id="GO:0003677">
    <property type="term" value="F:DNA binding"/>
    <property type="evidence" value="ECO:0007669"/>
    <property type="project" value="UniProtKB-UniRule"/>
</dbReference>
<sequence>MTPRNSTSGKTTGKQQRVIRGLDADQRREQRRQALLDAALELFAAQGFVNTSIEQLCQHAYVATKSFYESFDGRDDLYGTLLQQITDRAFARLASVVDEAPDEETSTRLLLAELAHTFVDDVRIAQVTFGQGSAITPAAERQRRENRRAAAAFVEDLWVGYGTVLTERYHGIVIGLIGGLFDIIADWVLDVPAAGPTPAMVEELITRLSDFYDAVRNGS</sequence>
<keyword evidence="6" id="KW-1185">Reference proteome</keyword>
<comment type="caution">
    <text evidence="5">The sequence shown here is derived from an EMBL/GenBank/DDBJ whole genome shotgun (WGS) entry which is preliminary data.</text>
</comment>
<dbReference type="PANTHER" id="PTHR43479">
    <property type="entry name" value="ACREF/ENVCD OPERON REPRESSOR-RELATED"/>
    <property type="match status" value="1"/>
</dbReference>
<keyword evidence="1 2" id="KW-0238">DNA-binding</keyword>
<accession>A0A543A149</accession>
<feature type="region of interest" description="Disordered" evidence="3">
    <location>
        <begin position="1"/>
        <end position="23"/>
    </location>
</feature>
<dbReference type="InterPro" id="IPR001647">
    <property type="entry name" value="HTH_TetR"/>
</dbReference>
<evidence type="ECO:0000256" key="3">
    <source>
        <dbReference type="SAM" id="MobiDB-lite"/>
    </source>
</evidence>
<dbReference type="RefSeq" id="WP_141778537.1">
    <property type="nucleotide sequence ID" value="NZ_VFOV01000001.1"/>
</dbReference>
<dbReference type="Pfam" id="PF00440">
    <property type="entry name" value="TetR_N"/>
    <property type="match status" value="1"/>
</dbReference>
<evidence type="ECO:0000256" key="1">
    <source>
        <dbReference type="ARBA" id="ARBA00023125"/>
    </source>
</evidence>
<feature type="DNA-binding region" description="H-T-H motif" evidence="2">
    <location>
        <begin position="52"/>
        <end position="71"/>
    </location>
</feature>
<name>A0A543A149_9ACTN</name>
<dbReference type="InterPro" id="IPR009057">
    <property type="entry name" value="Homeodomain-like_sf"/>
</dbReference>
<evidence type="ECO:0000313" key="6">
    <source>
        <dbReference type="Proteomes" id="UP000320209"/>
    </source>
</evidence>
<dbReference type="PANTHER" id="PTHR43479:SF11">
    <property type="entry name" value="ACREF_ENVCD OPERON REPRESSOR-RELATED"/>
    <property type="match status" value="1"/>
</dbReference>
<dbReference type="AlphaFoldDB" id="A0A543A149"/>